<accession>A0A4R0RVZ9</accession>
<feature type="transmembrane region" description="Helical" evidence="1">
    <location>
        <begin position="189"/>
        <end position="210"/>
    </location>
</feature>
<feature type="domain" description="DUF6533" evidence="2">
    <location>
        <begin position="12"/>
        <end position="54"/>
    </location>
</feature>
<evidence type="ECO:0000256" key="1">
    <source>
        <dbReference type="SAM" id="Phobius"/>
    </source>
</evidence>
<dbReference type="Pfam" id="PF20151">
    <property type="entry name" value="DUF6533"/>
    <property type="match status" value="1"/>
</dbReference>
<sequence length="332" mass="36714">MGPIYYSFTGMTQVSALCLVSYDTLLTLSREVEHIWMRKLSLVTTIYFLQRWMLVLNGIVTNLPTDYLWSITANICTILALVGIAAFSTLRIWAIWGHEVIPTLSVLVTSALVPALNISFTVDDGDCDVNYALSPEALSRRTFLVAIAARAAAIASDVLVLILTWIKTEDVWRESARMQGFKYTLSTPIFRNGTLYFGMMLILNIAALALDRVQPDFGGGTSFIAVVNAVSANLISRFILDLRSVYDEKVSFYTTSTIRFDVQSLACDISAPLGTEDSTWYSGPSDDVVITGDREREAEGVALSVYPRAGLATEAFREEDLTYGNLLIVLHK</sequence>
<feature type="transmembrane region" description="Helical" evidence="1">
    <location>
        <begin position="142"/>
        <end position="168"/>
    </location>
</feature>
<dbReference type="Proteomes" id="UP000292702">
    <property type="component" value="Unassembled WGS sequence"/>
</dbReference>
<feature type="transmembrane region" description="Helical" evidence="1">
    <location>
        <begin position="67"/>
        <end position="88"/>
    </location>
</feature>
<protein>
    <recommendedName>
        <fullName evidence="2">DUF6533 domain-containing protein</fullName>
    </recommendedName>
</protein>
<keyword evidence="4" id="KW-1185">Reference proteome</keyword>
<feature type="transmembrane region" description="Helical" evidence="1">
    <location>
        <begin position="222"/>
        <end position="240"/>
    </location>
</feature>
<organism evidence="3 4">
    <name type="scientific">Steccherinum ochraceum</name>
    <dbReference type="NCBI Taxonomy" id="92696"/>
    <lineage>
        <taxon>Eukaryota</taxon>
        <taxon>Fungi</taxon>
        <taxon>Dikarya</taxon>
        <taxon>Basidiomycota</taxon>
        <taxon>Agaricomycotina</taxon>
        <taxon>Agaricomycetes</taxon>
        <taxon>Polyporales</taxon>
        <taxon>Steccherinaceae</taxon>
        <taxon>Steccherinum</taxon>
    </lineage>
</organism>
<dbReference type="OrthoDB" id="2756498at2759"/>
<dbReference type="InterPro" id="IPR045340">
    <property type="entry name" value="DUF6533"/>
</dbReference>
<keyword evidence="1" id="KW-0812">Transmembrane</keyword>
<evidence type="ECO:0000259" key="2">
    <source>
        <dbReference type="Pfam" id="PF20151"/>
    </source>
</evidence>
<keyword evidence="1" id="KW-0472">Membrane</keyword>
<feature type="transmembrane region" description="Helical" evidence="1">
    <location>
        <begin position="6"/>
        <end position="28"/>
    </location>
</feature>
<feature type="transmembrane region" description="Helical" evidence="1">
    <location>
        <begin position="40"/>
        <end position="61"/>
    </location>
</feature>
<keyword evidence="1" id="KW-1133">Transmembrane helix</keyword>
<comment type="caution">
    <text evidence="3">The sequence shown here is derived from an EMBL/GenBank/DDBJ whole genome shotgun (WGS) entry which is preliminary data.</text>
</comment>
<proteinExistence type="predicted"/>
<dbReference type="EMBL" id="RWJN01000012">
    <property type="protein sequence ID" value="TCD70955.1"/>
    <property type="molecule type" value="Genomic_DNA"/>
</dbReference>
<name>A0A4R0RVZ9_9APHY</name>
<dbReference type="AlphaFoldDB" id="A0A4R0RVZ9"/>
<feature type="transmembrane region" description="Helical" evidence="1">
    <location>
        <begin position="100"/>
        <end position="122"/>
    </location>
</feature>
<reference evidence="3 4" key="1">
    <citation type="submission" date="2018-11" db="EMBL/GenBank/DDBJ databases">
        <title>Genome assembly of Steccherinum ochraceum LE-BIN_3174, the white-rot fungus of the Steccherinaceae family (The Residual Polyporoid clade, Polyporales, Basidiomycota).</title>
        <authorList>
            <person name="Fedorova T.V."/>
            <person name="Glazunova O.A."/>
            <person name="Landesman E.O."/>
            <person name="Moiseenko K.V."/>
            <person name="Psurtseva N.V."/>
            <person name="Savinova O.S."/>
            <person name="Shakhova N.V."/>
            <person name="Tyazhelova T.V."/>
            <person name="Vasina D.V."/>
        </authorList>
    </citation>
    <scope>NUCLEOTIDE SEQUENCE [LARGE SCALE GENOMIC DNA]</scope>
    <source>
        <strain evidence="3 4">LE-BIN_3174</strain>
    </source>
</reference>
<evidence type="ECO:0000313" key="3">
    <source>
        <dbReference type="EMBL" id="TCD70955.1"/>
    </source>
</evidence>
<evidence type="ECO:0000313" key="4">
    <source>
        <dbReference type="Proteomes" id="UP000292702"/>
    </source>
</evidence>
<gene>
    <name evidence="3" type="ORF">EIP91_000862</name>
</gene>